<keyword evidence="5" id="KW-0997">Cell inner membrane</keyword>
<evidence type="ECO:0000256" key="5">
    <source>
        <dbReference type="ARBA" id="ARBA00022519"/>
    </source>
</evidence>
<evidence type="ECO:0000256" key="1">
    <source>
        <dbReference type="ARBA" id="ARBA00004429"/>
    </source>
</evidence>
<evidence type="ECO:0000256" key="4">
    <source>
        <dbReference type="ARBA" id="ARBA00022500"/>
    </source>
</evidence>
<evidence type="ECO:0000256" key="7">
    <source>
        <dbReference type="ARBA" id="ARBA00022989"/>
    </source>
</evidence>
<keyword evidence="2" id="KW-1003">Cell membrane</keyword>
<feature type="transmembrane region" description="Helical" evidence="13">
    <location>
        <begin position="7"/>
        <end position="33"/>
    </location>
</feature>
<dbReference type="CDD" id="cd19407">
    <property type="entry name" value="Tar_Tsr_sensor"/>
    <property type="match status" value="1"/>
</dbReference>
<proteinExistence type="inferred from homology"/>
<dbReference type="Gene3D" id="1.20.120.30">
    <property type="entry name" value="Aspartate receptor, ligand-binding domain"/>
    <property type="match status" value="1"/>
</dbReference>
<feature type="transmembrane region" description="Helical" evidence="13">
    <location>
        <begin position="184"/>
        <end position="207"/>
    </location>
</feature>
<keyword evidence="12" id="KW-0175">Coiled coil</keyword>
<evidence type="ECO:0000259" key="14">
    <source>
        <dbReference type="PROSITE" id="PS50111"/>
    </source>
</evidence>
<dbReference type="InterPro" id="IPR003660">
    <property type="entry name" value="HAMP_dom"/>
</dbReference>
<evidence type="ECO:0000256" key="11">
    <source>
        <dbReference type="PROSITE-ProRule" id="PRU00284"/>
    </source>
</evidence>
<dbReference type="Gene3D" id="1.10.287.950">
    <property type="entry name" value="Methyl-accepting chemotaxis protein"/>
    <property type="match status" value="1"/>
</dbReference>
<comment type="similarity">
    <text evidence="10">Belongs to the methyl-accepting chemotaxis (MCP) protein family.</text>
</comment>
<evidence type="ECO:0000313" key="17">
    <source>
        <dbReference type="Proteomes" id="UP000239477"/>
    </source>
</evidence>
<dbReference type="GO" id="GO:0006935">
    <property type="term" value="P:chemotaxis"/>
    <property type="evidence" value="ECO:0007669"/>
    <property type="project" value="UniProtKB-KW"/>
</dbReference>
<keyword evidence="6 13" id="KW-0812">Transmembrane</keyword>
<evidence type="ECO:0000256" key="13">
    <source>
        <dbReference type="SAM" id="Phobius"/>
    </source>
</evidence>
<dbReference type="OrthoDB" id="9806477at2"/>
<feature type="domain" description="Methyl-accepting transducer" evidence="14">
    <location>
        <begin position="266"/>
        <end position="495"/>
    </location>
</feature>
<dbReference type="GO" id="GO:0007165">
    <property type="term" value="P:signal transduction"/>
    <property type="evidence" value="ECO:0007669"/>
    <property type="project" value="UniProtKB-KW"/>
</dbReference>
<dbReference type="InterPro" id="IPR003122">
    <property type="entry name" value="Tar_rcpt_lig-bd"/>
</dbReference>
<dbReference type="GO" id="GO:0004888">
    <property type="term" value="F:transmembrane signaling receptor activity"/>
    <property type="evidence" value="ECO:0007669"/>
    <property type="project" value="InterPro"/>
</dbReference>
<dbReference type="PROSITE" id="PS50111">
    <property type="entry name" value="CHEMOTAXIS_TRANSDUC_2"/>
    <property type="match status" value="1"/>
</dbReference>
<keyword evidence="7 13" id="KW-1133">Transmembrane helix</keyword>
<dbReference type="CDD" id="cd11386">
    <property type="entry name" value="MCP_signal"/>
    <property type="match status" value="1"/>
</dbReference>
<sequence length="532" mass="56142">MFRNTRIATVLLGIIAIFFTFQLVIGGMGFVALRQTNHDVEQLYRLSAQQVNAVNSASLSLVAARTDLSRYATRVAQGNTNDKSSLQAARQRIVSADRAFQGFSGNLSAEEKAESAAIIDAYTKLSTNLQNVGRVLEAGDMEAYFKQGTQSVQERLMSERDAFVLRAEGTGQTVMDEISMFHTLFSSLLAGILALGLLVAVGAHVLIRRMIVRPLLEAGEVFRRIAEGDLTRRVADMGKNEIGALIGALKAMQDSLVRTVSAVRRGVDEINVGAREISSGNTDLSSRTEEQAASLEETAASMEELATTVKQNADTAREANRMVAASQAVAQRGGEAVSSVVETMHAISGSSSRIADIVGVIDGIAFQTNILALNAAVEAARAGEQGKGFAVVASEVRTLAQRSAAAAKEIKQLIEDSAQKVGVGSEQVENAGATMREIVESVQRVTSLMAEISAASEEQATGIDQVNRAVSQMDSVTQQNAALVEEAAAAAGALEEQACQLAGAVSVFKLPDGQVIDAPATRLGGSVTPQLA</sequence>
<evidence type="ECO:0000256" key="6">
    <source>
        <dbReference type="ARBA" id="ARBA00022692"/>
    </source>
</evidence>
<dbReference type="SUPFAM" id="SSF47170">
    <property type="entry name" value="Aspartate receptor, ligand-binding domain"/>
    <property type="match status" value="1"/>
</dbReference>
<dbReference type="GO" id="GO:0005886">
    <property type="term" value="C:plasma membrane"/>
    <property type="evidence" value="ECO:0007669"/>
    <property type="project" value="UniProtKB-SubCell"/>
</dbReference>
<feature type="domain" description="HAMP" evidence="15">
    <location>
        <begin position="209"/>
        <end position="261"/>
    </location>
</feature>
<evidence type="ECO:0000313" key="16">
    <source>
        <dbReference type="EMBL" id="AVJ29914.1"/>
    </source>
</evidence>
<gene>
    <name evidence="16" type="ORF">CLM73_24005</name>
</gene>
<dbReference type="PANTHER" id="PTHR43531:SF14">
    <property type="entry name" value="METHYL-ACCEPTING CHEMOTAXIS PROTEIN I-RELATED"/>
    <property type="match status" value="1"/>
</dbReference>
<dbReference type="Pfam" id="PF02203">
    <property type="entry name" value="TarH"/>
    <property type="match status" value="1"/>
</dbReference>
<comment type="subcellular location">
    <subcellularLocation>
        <location evidence="1">Cell inner membrane</location>
        <topology evidence="1">Multi-pass membrane protein</topology>
    </subcellularLocation>
</comment>
<name>A0A2S0ID55_9BURK</name>
<accession>A0A2S0ID55</accession>
<dbReference type="Pfam" id="PF00672">
    <property type="entry name" value="HAMP"/>
    <property type="match status" value="1"/>
</dbReference>
<evidence type="ECO:0000256" key="12">
    <source>
        <dbReference type="SAM" id="Coils"/>
    </source>
</evidence>
<evidence type="ECO:0000256" key="10">
    <source>
        <dbReference type="ARBA" id="ARBA00029447"/>
    </source>
</evidence>
<dbReference type="Proteomes" id="UP000239477">
    <property type="component" value="Chromosome"/>
</dbReference>
<keyword evidence="3" id="KW-0488">Methylation</keyword>
<evidence type="ECO:0000256" key="9">
    <source>
        <dbReference type="ARBA" id="ARBA00023224"/>
    </source>
</evidence>
<evidence type="ECO:0000259" key="15">
    <source>
        <dbReference type="PROSITE" id="PS50885"/>
    </source>
</evidence>
<keyword evidence="9 11" id="KW-0807">Transducer</keyword>
<dbReference type="SMART" id="SM00304">
    <property type="entry name" value="HAMP"/>
    <property type="match status" value="1"/>
</dbReference>
<evidence type="ECO:0000256" key="8">
    <source>
        <dbReference type="ARBA" id="ARBA00023136"/>
    </source>
</evidence>
<dbReference type="CDD" id="cd06225">
    <property type="entry name" value="HAMP"/>
    <property type="match status" value="1"/>
</dbReference>
<dbReference type="InterPro" id="IPR004090">
    <property type="entry name" value="Chemotax_Me-accpt_rcpt"/>
</dbReference>
<dbReference type="PANTHER" id="PTHR43531">
    <property type="entry name" value="PROTEIN ICFG"/>
    <property type="match status" value="1"/>
</dbReference>
<dbReference type="FunFam" id="1.10.287.950:FF:000001">
    <property type="entry name" value="Methyl-accepting chemotaxis sensory transducer"/>
    <property type="match status" value="1"/>
</dbReference>
<keyword evidence="17" id="KW-1185">Reference proteome</keyword>
<dbReference type="RefSeq" id="WP_105240563.1">
    <property type="nucleotide sequence ID" value="NZ_CP023270.1"/>
</dbReference>
<keyword evidence="4" id="KW-0145">Chemotaxis</keyword>
<dbReference type="EMBL" id="CP023270">
    <property type="protein sequence ID" value="AVJ29914.1"/>
    <property type="molecule type" value="Genomic_DNA"/>
</dbReference>
<dbReference type="PRINTS" id="PR00260">
    <property type="entry name" value="CHEMTRNSDUCR"/>
</dbReference>
<dbReference type="InterPro" id="IPR004089">
    <property type="entry name" value="MCPsignal_dom"/>
</dbReference>
<keyword evidence="8 13" id="KW-0472">Membrane</keyword>
<dbReference type="InterPro" id="IPR035440">
    <property type="entry name" value="4HB_MCP_dom_sf"/>
</dbReference>
<dbReference type="Pfam" id="PF00015">
    <property type="entry name" value="MCPsignal"/>
    <property type="match status" value="1"/>
</dbReference>
<organism evidence="16 17">
    <name type="scientific">Achromobacter spanius</name>
    <dbReference type="NCBI Taxonomy" id="217203"/>
    <lineage>
        <taxon>Bacteria</taxon>
        <taxon>Pseudomonadati</taxon>
        <taxon>Pseudomonadota</taxon>
        <taxon>Betaproteobacteria</taxon>
        <taxon>Burkholderiales</taxon>
        <taxon>Alcaligenaceae</taxon>
        <taxon>Achromobacter</taxon>
    </lineage>
</organism>
<dbReference type="PROSITE" id="PS50885">
    <property type="entry name" value="HAMP"/>
    <property type="match status" value="1"/>
</dbReference>
<feature type="coiled-coil region" evidence="12">
    <location>
        <begin position="285"/>
        <end position="312"/>
    </location>
</feature>
<dbReference type="InterPro" id="IPR051310">
    <property type="entry name" value="MCP_chemotaxis"/>
</dbReference>
<reference evidence="16 17" key="1">
    <citation type="submission" date="2017-09" db="EMBL/GenBank/DDBJ databases">
        <title>Genomic, metabolic, and phenotypic characteristics of bacterial isolates from the natural microbiome of the model nematode Caenorhabditis elegans.</title>
        <authorList>
            <person name="Zimmermann J."/>
            <person name="Obeng N."/>
            <person name="Yang W."/>
            <person name="Obeng O."/>
            <person name="Kissoyan K."/>
            <person name="Pees B."/>
            <person name="Dirksen P."/>
            <person name="Hoppner M."/>
            <person name="Franke A."/>
            <person name="Rosenstiel P."/>
            <person name="Leippe M."/>
            <person name="Dierking K."/>
            <person name="Kaleta C."/>
            <person name="Schulenburg H."/>
        </authorList>
    </citation>
    <scope>NUCLEOTIDE SEQUENCE [LARGE SCALE GENOMIC DNA]</scope>
    <source>
        <strain evidence="16 17">MYb73</strain>
    </source>
</reference>
<protein>
    <submittedName>
        <fullName evidence="16">Methyl-accepting chemotaxis protein</fullName>
    </submittedName>
</protein>
<dbReference type="AlphaFoldDB" id="A0A2S0ID55"/>
<dbReference type="SMART" id="SM00283">
    <property type="entry name" value="MA"/>
    <property type="match status" value="1"/>
</dbReference>
<evidence type="ECO:0000256" key="3">
    <source>
        <dbReference type="ARBA" id="ARBA00022481"/>
    </source>
</evidence>
<dbReference type="SUPFAM" id="SSF58104">
    <property type="entry name" value="Methyl-accepting chemotaxis protein (MCP) signaling domain"/>
    <property type="match status" value="1"/>
</dbReference>
<evidence type="ECO:0000256" key="2">
    <source>
        <dbReference type="ARBA" id="ARBA00022475"/>
    </source>
</evidence>